<organism evidence="6 7">
    <name type="scientific">Sphingomonas lycopersici</name>
    <dbReference type="NCBI Taxonomy" id="2951807"/>
    <lineage>
        <taxon>Bacteria</taxon>
        <taxon>Pseudomonadati</taxon>
        <taxon>Pseudomonadota</taxon>
        <taxon>Alphaproteobacteria</taxon>
        <taxon>Sphingomonadales</taxon>
        <taxon>Sphingomonadaceae</taxon>
        <taxon>Sphingomonas</taxon>
    </lineage>
</organism>
<dbReference type="SUPFAM" id="SSF52283">
    <property type="entry name" value="Formate/glycerate dehydrogenase catalytic domain-like"/>
    <property type="match status" value="1"/>
</dbReference>
<evidence type="ECO:0000259" key="4">
    <source>
        <dbReference type="Pfam" id="PF00389"/>
    </source>
</evidence>
<accession>A0AA41ZGR6</accession>
<evidence type="ECO:0000313" key="7">
    <source>
        <dbReference type="Proteomes" id="UP001165565"/>
    </source>
</evidence>
<dbReference type="RefSeq" id="WP_265269740.1">
    <property type="nucleotide sequence ID" value="NZ_JANFAV010000012.1"/>
</dbReference>
<evidence type="ECO:0000313" key="6">
    <source>
        <dbReference type="EMBL" id="MCW6536321.1"/>
    </source>
</evidence>
<reference evidence="6" key="1">
    <citation type="submission" date="2022-06" db="EMBL/GenBank/DDBJ databases">
        <title>Sphingomonas sp. nov. isolated from rhizosphere soil of tomato.</title>
        <authorList>
            <person name="Dong H."/>
            <person name="Gao R."/>
        </authorList>
    </citation>
    <scope>NUCLEOTIDE SEQUENCE</scope>
    <source>
        <strain evidence="6">MMSM24</strain>
    </source>
</reference>
<keyword evidence="2" id="KW-0520">NAD</keyword>
<dbReference type="CDD" id="cd05300">
    <property type="entry name" value="2-Hacid_dh_1"/>
    <property type="match status" value="1"/>
</dbReference>
<dbReference type="PANTHER" id="PTHR43333">
    <property type="entry name" value="2-HACID_DH_C DOMAIN-CONTAINING PROTEIN"/>
    <property type="match status" value="1"/>
</dbReference>
<comment type="similarity">
    <text evidence="3">Belongs to the D-isomer specific 2-hydroxyacid dehydrogenase family.</text>
</comment>
<evidence type="ECO:0000256" key="2">
    <source>
        <dbReference type="ARBA" id="ARBA00023027"/>
    </source>
</evidence>
<keyword evidence="1 3" id="KW-0560">Oxidoreductase</keyword>
<dbReference type="PANTHER" id="PTHR43333:SF1">
    <property type="entry name" value="D-ISOMER SPECIFIC 2-HYDROXYACID DEHYDROGENASE NAD-BINDING DOMAIN-CONTAINING PROTEIN"/>
    <property type="match status" value="1"/>
</dbReference>
<evidence type="ECO:0000259" key="5">
    <source>
        <dbReference type="Pfam" id="PF02826"/>
    </source>
</evidence>
<dbReference type="GO" id="GO:0051287">
    <property type="term" value="F:NAD binding"/>
    <property type="evidence" value="ECO:0007669"/>
    <property type="project" value="InterPro"/>
</dbReference>
<dbReference type="Pfam" id="PF02826">
    <property type="entry name" value="2-Hacid_dh_C"/>
    <property type="match status" value="1"/>
</dbReference>
<feature type="domain" description="D-isomer specific 2-hydroxyacid dehydrogenase NAD-binding" evidence="5">
    <location>
        <begin position="105"/>
        <end position="274"/>
    </location>
</feature>
<name>A0AA41ZGR6_9SPHN</name>
<gene>
    <name evidence="6" type="ORF">NEE01_16200</name>
</gene>
<dbReference type="AlphaFoldDB" id="A0AA41ZGR6"/>
<dbReference type="Pfam" id="PF00389">
    <property type="entry name" value="2-Hacid_dh"/>
    <property type="match status" value="1"/>
</dbReference>
<dbReference type="GO" id="GO:0016616">
    <property type="term" value="F:oxidoreductase activity, acting on the CH-OH group of donors, NAD or NADP as acceptor"/>
    <property type="evidence" value="ECO:0007669"/>
    <property type="project" value="InterPro"/>
</dbReference>
<dbReference type="SUPFAM" id="SSF51735">
    <property type="entry name" value="NAD(P)-binding Rossmann-fold domains"/>
    <property type="match status" value="1"/>
</dbReference>
<proteinExistence type="inferred from homology"/>
<sequence>MKAVLPALARPLVEPHLPAGLSVDWWQHAQEAKDMIAQADIAWVDMENSAKVAETIRAAGPQLKWVSTIYAGLDAFPLDFLRAQQVTVTNGAGINAIPVAEYAVMGVLTAAKRFDNIVRAADRHEWLLEAPGMIEVTGSRALVIGMGAIGRVIGERLSGLGVEVTGVTRSGRGGTLTPDQWRARLGDFDWVVLAAPSTADTKSMIGATELAAMKPSAWIINIARGDMIDDDALLAALHGGKIGGAFLDPTNPEPLPADHPLWSAPNCMITMHLSGRSGRGMMFRRAAALFLRNLTAFLESKPMENVANLDAGY</sequence>
<dbReference type="Gene3D" id="3.40.50.720">
    <property type="entry name" value="NAD(P)-binding Rossmann-like Domain"/>
    <property type="match status" value="2"/>
</dbReference>
<feature type="domain" description="D-isomer specific 2-hydroxyacid dehydrogenase catalytic" evidence="4">
    <location>
        <begin position="29"/>
        <end position="308"/>
    </location>
</feature>
<dbReference type="InterPro" id="IPR006139">
    <property type="entry name" value="D-isomer_2_OHA_DH_cat_dom"/>
</dbReference>
<evidence type="ECO:0000256" key="1">
    <source>
        <dbReference type="ARBA" id="ARBA00023002"/>
    </source>
</evidence>
<dbReference type="InterPro" id="IPR006140">
    <property type="entry name" value="D-isomer_DH_NAD-bd"/>
</dbReference>
<dbReference type="InterPro" id="IPR036291">
    <property type="entry name" value="NAD(P)-bd_dom_sf"/>
</dbReference>
<evidence type="ECO:0000256" key="3">
    <source>
        <dbReference type="RuleBase" id="RU003719"/>
    </source>
</evidence>
<comment type="caution">
    <text evidence="6">The sequence shown here is derived from an EMBL/GenBank/DDBJ whole genome shotgun (WGS) entry which is preliminary data.</text>
</comment>
<dbReference type="Proteomes" id="UP001165565">
    <property type="component" value="Unassembled WGS sequence"/>
</dbReference>
<keyword evidence="7" id="KW-1185">Reference proteome</keyword>
<dbReference type="EMBL" id="JANFAV010000012">
    <property type="protein sequence ID" value="MCW6536321.1"/>
    <property type="molecule type" value="Genomic_DNA"/>
</dbReference>
<protein>
    <submittedName>
        <fullName evidence="6">D-2-hydroxyacid dehydrogenase</fullName>
    </submittedName>
</protein>